<dbReference type="SUPFAM" id="SSF53335">
    <property type="entry name" value="S-adenosyl-L-methionine-dependent methyltransferases"/>
    <property type="match status" value="1"/>
</dbReference>
<keyword evidence="3" id="KW-1185">Reference proteome</keyword>
<name>A0A4R9JJ89_9LEPT</name>
<dbReference type="Proteomes" id="UP000298125">
    <property type="component" value="Unassembled WGS sequence"/>
</dbReference>
<dbReference type="PANTHER" id="PTHR45180">
    <property type="entry name" value="OS01G0307686 PROTEIN"/>
    <property type="match status" value="1"/>
</dbReference>
<evidence type="ECO:0000313" key="2">
    <source>
        <dbReference type="EMBL" id="TGL44298.1"/>
    </source>
</evidence>
<dbReference type="AlphaFoldDB" id="A0A4R9JJ89"/>
<keyword evidence="2" id="KW-0489">Methyltransferase</keyword>
<accession>A0A4R9JJ89</accession>
<dbReference type="InterPro" id="IPR013216">
    <property type="entry name" value="Methyltransf_11"/>
</dbReference>
<dbReference type="PANTHER" id="PTHR45180:SF1">
    <property type="entry name" value="OS01G0307686 PROTEIN"/>
    <property type="match status" value="1"/>
</dbReference>
<sequence length="245" mass="28781">MKDNFSSQSDQYAKYRPTYPLEFFEYLNSLLPTKQNVWDCGTGNGQVAYELSKMFSKVYATDISKSQIENAIKKENINYSVQPAEKTNFPDHTFDLITIAQAIHWFDFDQFYAEAKRTAKKNSFIAAIGYGRIQIAPAMDTMIDDFYQNVIGIYWDKERKYIDENYKTIPFPFEEIQTPSFAIQLLWTEEHLIGYLNTWSAVKHYITANGHNPVDELRNKMKPFWEKQKEINVQFELLLRIGKII</sequence>
<dbReference type="CDD" id="cd02440">
    <property type="entry name" value="AdoMet_MTases"/>
    <property type="match status" value="1"/>
</dbReference>
<dbReference type="GO" id="GO:0008757">
    <property type="term" value="F:S-adenosylmethionine-dependent methyltransferase activity"/>
    <property type="evidence" value="ECO:0007669"/>
    <property type="project" value="InterPro"/>
</dbReference>
<gene>
    <name evidence="2" type="ORF">EHQ49_02135</name>
</gene>
<evidence type="ECO:0000259" key="1">
    <source>
        <dbReference type="Pfam" id="PF08241"/>
    </source>
</evidence>
<keyword evidence="2" id="KW-0808">Transferase</keyword>
<organism evidence="2 3">
    <name type="scientific">Leptospira perdikensis</name>
    <dbReference type="NCBI Taxonomy" id="2484948"/>
    <lineage>
        <taxon>Bacteria</taxon>
        <taxon>Pseudomonadati</taxon>
        <taxon>Spirochaetota</taxon>
        <taxon>Spirochaetia</taxon>
        <taxon>Leptospirales</taxon>
        <taxon>Leptospiraceae</taxon>
        <taxon>Leptospira</taxon>
    </lineage>
</organism>
<feature type="domain" description="Methyltransferase type 11" evidence="1">
    <location>
        <begin position="39"/>
        <end position="125"/>
    </location>
</feature>
<dbReference type="OrthoDB" id="9797252at2"/>
<proteinExistence type="predicted"/>
<evidence type="ECO:0000313" key="3">
    <source>
        <dbReference type="Proteomes" id="UP000298125"/>
    </source>
</evidence>
<dbReference type="EMBL" id="RQGA01000003">
    <property type="protein sequence ID" value="TGL44298.1"/>
    <property type="molecule type" value="Genomic_DNA"/>
</dbReference>
<dbReference type="RefSeq" id="WP_135575899.1">
    <property type="nucleotide sequence ID" value="NZ_RQGA01000003.1"/>
</dbReference>
<protein>
    <submittedName>
        <fullName evidence="2">Class I SAM-dependent methyltransferase</fullName>
    </submittedName>
</protein>
<comment type="caution">
    <text evidence="2">The sequence shown here is derived from an EMBL/GenBank/DDBJ whole genome shotgun (WGS) entry which is preliminary data.</text>
</comment>
<dbReference type="Gene3D" id="3.40.50.150">
    <property type="entry name" value="Vaccinia Virus protein VP39"/>
    <property type="match status" value="1"/>
</dbReference>
<dbReference type="Pfam" id="PF08241">
    <property type="entry name" value="Methyltransf_11"/>
    <property type="match status" value="1"/>
</dbReference>
<dbReference type="GO" id="GO:0032259">
    <property type="term" value="P:methylation"/>
    <property type="evidence" value="ECO:0007669"/>
    <property type="project" value="UniProtKB-KW"/>
</dbReference>
<dbReference type="InterPro" id="IPR029063">
    <property type="entry name" value="SAM-dependent_MTases_sf"/>
</dbReference>
<reference evidence="2" key="1">
    <citation type="journal article" date="2019" name="PLoS Negl. Trop. Dis.">
        <title>Revisiting the worldwide diversity of Leptospira species in the environment.</title>
        <authorList>
            <person name="Vincent A.T."/>
            <person name="Schiettekatte O."/>
            <person name="Bourhy P."/>
            <person name="Veyrier F.J."/>
            <person name="Picardeau M."/>
        </authorList>
    </citation>
    <scope>NUCLEOTIDE SEQUENCE [LARGE SCALE GENOMIC DNA]</scope>
    <source>
        <strain evidence="2">201702692</strain>
    </source>
</reference>